<dbReference type="InterPro" id="IPR006059">
    <property type="entry name" value="SBP"/>
</dbReference>
<feature type="transmembrane region" description="Helical" evidence="9">
    <location>
        <begin position="574"/>
        <end position="593"/>
    </location>
</feature>
<dbReference type="PANTHER" id="PTHR43649:SF34">
    <property type="entry name" value="ABC TRANSPORTER PERIPLASMIC-BINDING PROTEIN YCJN-RELATED"/>
    <property type="match status" value="1"/>
</dbReference>
<reference evidence="12 13" key="1">
    <citation type="submission" date="2016-08" db="EMBL/GenBank/DDBJ databases">
        <title>Genomes of anaerobic fungi encode conserved fungal cellulosomes for biomass hydrolysis.</title>
        <authorList>
            <consortium name="DOE Joint Genome Institute"/>
            <person name="Haitjema C.H."/>
            <person name="Gilmore S.P."/>
            <person name="Henske J.K."/>
            <person name="Solomon K.V."/>
            <person name="De Groot R."/>
            <person name="Kuo A."/>
            <person name="Mondo S.J."/>
            <person name="Salamov A.A."/>
            <person name="Labutti K."/>
            <person name="Zhao Z."/>
            <person name="Chiniquy J."/>
            <person name="Barry K."/>
            <person name="Brewer H.M."/>
            <person name="Purvine S.O."/>
            <person name="Wright A.T."/>
            <person name="Boxma B."/>
            <person name="Van Alen T."/>
            <person name="Hackstein J.H."/>
            <person name="Baker S.E."/>
            <person name="Grigoriev I.V."/>
            <person name="O'Malley M.A."/>
        </authorList>
    </citation>
    <scope>NUCLEOTIDE SEQUENCE [LARGE SCALE GENOMIC DNA]</scope>
    <source>
        <strain evidence="13">finn</strain>
    </source>
</reference>
<dbReference type="OrthoDB" id="2154184at2759"/>
<feature type="compositionally biased region" description="Low complexity" evidence="8">
    <location>
        <begin position="972"/>
        <end position="988"/>
    </location>
</feature>
<keyword evidence="3" id="KW-0813">Transport</keyword>
<comment type="similarity">
    <text evidence="2">Belongs to the bacterial solute-binding protein 1 family.</text>
</comment>
<proteinExistence type="inferred from homology"/>
<feature type="transmembrane region" description="Helical" evidence="9">
    <location>
        <begin position="419"/>
        <end position="440"/>
    </location>
</feature>
<evidence type="ECO:0000313" key="12">
    <source>
        <dbReference type="EMBL" id="ORX59082.1"/>
    </source>
</evidence>
<dbReference type="Proteomes" id="UP000193719">
    <property type="component" value="Unassembled WGS sequence"/>
</dbReference>
<dbReference type="Pfam" id="PF00003">
    <property type="entry name" value="7tm_3"/>
    <property type="match status" value="1"/>
</dbReference>
<keyword evidence="5 10" id="KW-0732">Signal</keyword>
<feature type="transmembrane region" description="Helical" evidence="9">
    <location>
        <begin position="483"/>
        <end position="501"/>
    </location>
</feature>
<evidence type="ECO:0000313" key="13">
    <source>
        <dbReference type="Proteomes" id="UP000193719"/>
    </source>
</evidence>
<dbReference type="SUPFAM" id="SSF53850">
    <property type="entry name" value="Periplasmic binding protein-like II"/>
    <property type="match status" value="1"/>
</dbReference>
<dbReference type="Pfam" id="PF13416">
    <property type="entry name" value="SBP_bac_8"/>
    <property type="match status" value="1"/>
</dbReference>
<dbReference type="EMBL" id="MCFH01000003">
    <property type="protein sequence ID" value="ORX59082.1"/>
    <property type="molecule type" value="Genomic_DNA"/>
</dbReference>
<keyword evidence="13" id="KW-1185">Reference proteome</keyword>
<evidence type="ECO:0000256" key="4">
    <source>
        <dbReference type="ARBA" id="ARBA00022692"/>
    </source>
</evidence>
<reference evidence="12 13" key="2">
    <citation type="submission" date="2016-08" db="EMBL/GenBank/DDBJ databases">
        <title>Pervasive Adenine N6-methylation of Active Genes in Fungi.</title>
        <authorList>
            <consortium name="DOE Joint Genome Institute"/>
            <person name="Mondo S.J."/>
            <person name="Dannebaum R.O."/>
            <person name="Kuo R.C."/>
            <person name="Labutti K."/>
            <person name="Haridas S."/>
            <person name="Kuo A."/>
            <person name="Salamov A."/>
            <person name="Ahrendt S.R."/>
            <person name="Lipzen A."/>
            <person name="Sullivan W."/>
            <person name="Andreopoulos W.B."/>
            <person name="Clum A."/>
            <person name="Lindquist E."/>
            <person name="Daum C."/>
            <person name="Ramamoorthy G.K."/>
            <person name="Gryganskyi A."/>
            <person name="Culley D."/>
            <person name="Magnuson J.K."/>
            <person name="James T.Y."/>
            <person name="O'Malley M.A."/>
            <person name="Stajich J.E."/>
            <person name="Spatafora J.W."/>
            <person name="Visel A."/>
            <person name="Grigoriev I.V."/>
        </authorList>
    </citation>
    <scope>NUCLEOTIDE SEQUENCE [LARGE SCALE GENOMIC DNA]</scope>
    <source>
        <strain evidence="13">finn</strain>
    </source>
</reference>
<feature type="compositionally biased region" description="Polar residues" evidence="8">
    <location>
        <begin position="758"/>
        <end position="774"/>
    </location>
</feature>
<evidence type="ECO:0000256" key="6">
    <source>
        <dbReference type="ARBA" id="ARBA00022989"/>
    </source>
</evidence>
<feature type="transmembrane region" description="Helical" evidence="9">
    <location>
        <begin position="605"/>
        <end position="625"/>
    </location>
</feature>
<evidence type="ECO:0000256" key="9">
    <source>
        <dbReference type="SAM" id="Phobius"/>
    </source>
</evidence>
<keyword evidence="4 9" id="KW-0812">Transmembrane</keyword>
<dbReference type="Gene3D" id="3.40.190.10">
    <property type="entry name" value="Periplasmic binding protein-like II"/>
    <property type="match status" value="1"/>
</dbReference>
<feature type="transmembrane region" description="Helical" evidence="9">
    <location>
        <begin position="452"/>
        <end position="471"/>
    </location>
</feature>
<dbReference type="InterPro" id="IPR017978">
    <property type="entry name" value="GPCR_3_C"/>
</dbReference>
<dbReference type="PANTHER" id="PTHR43649">
    <property type="entry name" value="ARABINOSE-BINDING PROTEIN-RELATED"/>
    <property type="match status" value="1"/>
</dbReference>
<organism evidence="12 13">
    <name type="scientific">Piromyces finnis</name>
    <dbReference type="NCBI Taxonomy" id="1754191"/>
    <lineage>
        <taxon>Eukaryota</taxon>
        <taxon>Fungi</taxon>
        <taxon>Fungi incertae sedis</taxon>
        <taxon>Chytridiomycota</taxon>
        <taxon>Chytridiomycota incertae sedis</taxon>
        <taxon>Neocallimastigomycetes</taxon>
        <taxon>Neocallimastigales</taxon>
        <taxon>Neocallimastigaceae</taxon>
        <taxon>Piromyces</taxon>
    </lineage>
</organism>
<dbReference type="GO" id="GO:0004930">
    <property type="term" value="F:G protein-coupled receptor activity"/>
    <property type="evidence" value="ECO:0007669"/>
    <property type="project" value="InterPro"/>
</dbReference>
<evidence type="ECO:0000259" key="11">
    <source>
        <dbReference type="Pfam" id="PF00003"/>
    </source>
</evidence>
<dbReference type="InterPro" id="IPR050490">
    <property type="entry name" value="Bact_solute-bd_prot1"/>
</dbReference>
<feature type="transmembrane region" description="Helical" evidence="9">
    <location>
        <begin position="631"/>
        <end position="653"/>
    </location>
</feature>
<evidence type="ECO:0000256" key="8">
    <source>
        <dbReference type="SAM" id="MobiDB-lite"/>
    </source>
</evidence>
<feature type="signal peptide" evidence="10">
    <location>
        <begin position="1"/>
        <end position="20"/>
    </location>
</feature>
<feature type="region of interest" description="Disordered" evidence="8">
    <location>
        <begin position="728"/>
        <end position="776"/>
    </location>
</feature>
<evidence type="ECO:0000256" key="7">
    <source>
        <dbReference type="ARBA" id="ARBA00023136"/>
    </source>
</evidence>
<comment type="subcellular location">
    <subcellularLocation>
        <location evidence="1">Membrane</location>
        <topology evidence="1">Multi-pass membrane protein</topology>
    </subcellularLocation>
</comment>
<evidence type="ECO:0000256" key="3">
    <source>
        <dbReference type="ARBA" id="ARBA00022448"/>
    </source>
</evidence>
<accession>A0A1Y1VKX1</accession>
<dbReference type="AlphaFoldDB" id="A0A1Y1VKX1"/>
<feature type="domain" description="G-protein coupled receptors family 3 profile" evidence="11">
    <location>
        <begin position="423"/>
        <end position="652"/>
    </location>
</feature>
<keyword evidence="6 9" id="KW-1133">Transmembrane helix</keyword>
<comment type="caution">
    <text evidence="12">The sequence shown here is derived from an EMBL/GenBank/DDBJ whole genome shotgun (WGS) entry which is preliminary data.</text>
</comment>
<evidence type="ECO:0000256" key="1">
    <source>
        <dbReference type="ARBA" id="ARBA00004141"/>
    </source>
</evidence>
<feature type="chain" id="PRO_5010985148" evidence="10">
    <location>
        <begin position="21"/>
        <end position="1012"/>
    </location>
</feature>
<name>A0A1Y1VKX1_9FUNG</name>
<dbReference type="GO" id="GO:0016020">
    <property type="term" value="C:membrane"/>
    <property type="evidence" value="ECO:0007669"/>
    <property type="project" value="UniProtKB-SubCell"/>
</dbReference>
<evidence type="ECO:0000256" key="2">
    <source>
        <dbReference type="ARBA" id="ARBA00008520"/>
    </source>
</evidence>
<evidence type="ECO:0000256" key="5">
    <source>
        <dbReference type="ARBA" id="ARBA00022729"/>
    </source>
</evidence>
<feature type="transmembrane region" description="Helical" evidence="9">
    <location>
        <begin position="522"/>
        <end position="542"/>
    </location>
</feature>
<gene>
    <name evidence="12" type="ORF">BCR36DRAFT_342811</name>
</gene>
<feature type="region of interest" description="Disordered" evidence="8">
    <location>
        <begin position="972"/>
        <end position="997"/>
    </location>
</feature>
<feature type="compositionally biased region" description="Low complexity" evidence="8">
    <location>
        <begin position="731"/>
        <end position="744"/>
    </location>
</feature>
<keyword evidence="7 9" id="KW-0472">Membrane</keyword>
<sequence>MNLFTYLTFIFLFILDFIYCTTIEIIYHADGYNEKIINKIIDDFNDESRGKGWDVTLSKNTISTDLTSDSYTESLESLLKSNRKSDIYDIIIYDVGEKNRFSKHLEDLDKYLDTSIIDQYTQGIVGDILLFDNKLYSIPLYLEYSMLYYNTELLDKYEKEVPKTWSDLYNITNYIVSEEKSKGRNIIGYSSEMADTETGFCSFYEYAYSFRNLPTDSYPSFKNPEGRNSVEFLMKMKNELGDSAFYSDYKSINYCLKSSTCLFVKTWNNVEHDNRFGMTTLPGKNKDVSGSIISGYNIGINNKISKEKKELASIVLNYFSSKDFQKNIIMEAGYLSGYKELYEDNTECEKYSQCQTLKSVQYLLKPTDLTEDYTNYSKKFRNYLLQYLTNGDDIMEYLISIESLSNVLFEDKNFIVNKIIINVICATNLFFLCSLAVAHTKKHIKKFRIFKCFYWFFYLLGLMLIMGYAFTGIGRLNNFKCRIRTFLLSIGFTLSNTLLCIRMLINFPESERRFVRFCERHIGLCVHLSVFIDTILNFLVYIDPYKVVILTDDNIRYYSCQIQGNLGHGLLGLIYIYKIIIILALFLLVFIEWNMEEYKNDIRLVLGNIICCTITFAIYAIMQLLNINSQFRFMIISFLSYLFGVSNFCIFFFSRFFFGETEEEVENKIILEKAKNRSKSLASTGLERYRSSISLNQSGSGPGKKMSFTERIVSLHNFGEEIKKSCDISKKSNSSSSNDVSSSKDNIKNAFGSKDNLKSMSGSKDNLKSMSGSKDNLKKISHSSINISLGRLDEEAPSIQRKASQIDVIPENKIAEIYNSTNDRISENIDDVYISRSRTRSYDNVLSNMNRVTRINSTPNKKYIGSSNMRSYENFSSNRFVRKGSNVSFSNINATTTTTSYNNNNLPSDNSNSNISKKDIAVSNSVDNIEIITHNGKSQNNISSGVPYNVISGDFVSINSSNYKNSIYEDTSSTYSDNNKSNNNNRGNGLPSALSMNSHVSFRSAEDSNFDA</sequence>
<evidence type="ECO:0000256" key="10">
    <source>
        <dbReference type="SAM" id="SignalP"/>
    </source>
</evidence>
<protein>
    <submittedName>
        <fullName evidence="12">Periplasmic binding protein-like II</fullName>
    </submittedName>
</protein>